<keyword evidence="1" id="KW-0472">Membrane</keyword>
<evidence type="ECO:0000313" key="2">
    <source>
        <dbReference type="EMBL" id="TFD64235.1"/>
    </source>
</evidence>
<dbReference type="AlphaFoldDB" id="A0A4V3IT63"/>
<gene>
    <name evidence="2" type="ORF">E3T47_12130</name>
</gene>
<evidence type="ECO:0000313" key="3">
    <source>
        <dbReference type="Proteomes" id="UP000298154"/>
    </source>
</evidence>
<dbReference type="Proteomes" id="UP000298154">
    <property type="component" value="Unassembled WGS sequence"/>
</dbReference>
<organism evidence="2 3">
    <name type="scientific">Cryobacterium ruanii</name>
    <dbReference type="NCBI Taxonomy" id="1259197"/>
    <lineage>
        <taxon>Bacteria</taxon>
        <taxon>Bacillati</taxon>
        <taxon>Actinomycetota</taxon>
        <taxon>Actinomycetes</taxon>
        <taxon>Micrococcales</taxon>
        <taxon>Microbacteriaceae</taxon>
        <taxon>Cryobacterium</taxon>
    </lineage>
</organism>
<dbReference type="RefSeq" id="WP_134556322.1">
    <property type="nucleotide sequence ID" value="NZ_SOHK01000017.1"/>
</dbReference>
<dbReference type="EMBL" id="SOHK01000017">
    <property type="protein sequence ID" value="TFD64235.1"/>
    <property type="molecule type" value="Genomic_DNA"/>
</dbReference>
<feature type="transmembrane region" description="Helical" evidence="1">
    <location>
        <begin position="54"/>
        <end position="78"/>
    </location>
</feature>
<sequence>MVHGLSDPGGATAACWVSLGIGLIAFALFVVRQLQLQRTARALLDPRVFNSRTFTLSISMLGISMLALYGATISLFAISAAFVARRPPLGAPVAVGH</sequence>
<feature type="transmembrane region" description="Helical" evidence="1">
    <location>
        <begin position="12"/>
        <end position="34"/>
    </location>
</feature>
<keyword evidence="1" id="KW-1133">Transmembrane helix</keyword>
<protein>
    <submittedName>
        <fullName evidence="2">Uncharacterized protein</fullName>
    </submittedName>
</protein>
<keyword evidence="3" id="KW-1185">Reference proteome</keyword>
<proteinExistence type="predicted"/>
<dbReference type="OrthoDB" id="9812221at2"/>
<comment type="caution">
    <text evidence="2">The sequence shown here is derived from an EMBL/GenBank/DDBJ whole genome shotgun (WGS) entry which is preliminary data.</text>
</comment>
<evidence type="ECO:0000256" key="1">
    <source>
        <dbReference type="SAM" id="Phobius"/>
    </source>
</evidence>
<keyword evidence="1" id="KW-0812">Transmembrane</keyword>
<accession>A0A4V3IT63</accession>
<reference evidence="2 3" key="1">
    <citation type="submission" date="2019-03" db="EMBL/GenBank/DDBJ databases">
        <title>Genomics of glacier-inhabiting Cryobacterium strains.</title>
        <authorList>
            <person name="Liu Q."/>
            <person name="Xin Y.-H."/>
        </authorList>
    </citation>
    <scope>NUCLEOTIDE SEQUENCE [LARGE SCALE GENOMIC DNA]</scope>
    <source>
        <strain evidence="2 3">Sr36</strain>
    </source>
</reference>
<name>A0A4V3IT63_9MICO</name>